<feature type="compositionally biased region" description="Basic and acidic residues" evidence="2">
    <location>
        <begin position="236"/>
        <end position="255"/>
    </location>
</feature>
<dbReference type="Proteomes" id="UP001374535">
    <property type="component" value="Chromosome 10"/>
</dbReference>
<proteinExistence type="inferred from homology"/>
<dbReference type="Pfam" id="PF05564">
    <property type="entry name" value="Auxin_repressed"/>
    <property type="match status" value="1"/>
</dbReference>
<evidence type="ECO:0000313" key="4">
    <source>
        <dbReference type="Proteomes" id="UP001374535"/>
    </source>
</evidence>
<organism evidence="3 4">
    <name type="scientific">Vigna mungo</name>
    <name type="common">Black gram</name>
    <name type="synonym">Phaseolus mungo</name>
    <dbReference type="NCBI Taxonomy" id="3915"/>
    <lineage>
        <taxon>Eukaryota</taxon>
        <taxon>Viridiplantae</taxon>
        <taxon>Streptophyta</taxon>
        <taxon>Embryophyta</taxon>
        <taxon>Tracheophyta</taxon>
        <taxon>Spermatophyta</taxon>
        <taxon>Magnoliopsida</taxon>
        <taxon>eudicotyledons</taxon>
        <taxon>Gunneridae</taxon>
        <taxon>Pentapetalae</taxon>
        <taxon>rosids</taxon>
        <taxon>fabids</taxon>
        <taxon>Fabales</taxon>
        <taxon>Fabaceae</taxon>
        <taxon>Papilionoideae</taxon>
        <taxon>50 kb inversion clade</taxon>
        <taxon>NPAAA clade</taxon>
        <taxon>indigoferoid/millettioid clade</taxon>
        <taxon>Phaseoleae</taxon>
        <taxon>Vigna</taxon>
    </lineage>
</organism>
<evidence type="ECO:0000313" key="3">
    <source>
        <dbReference type="EMBL" id="WVY92394.1"/>
    </source>
</evidence>
<dbReference type="PANTHER" id="PTHR33565">
    <property type="entry name" value="DORMANCY-ASSOCIATED PROTEIN 1"/>
    <property type="match status" value="1"/>
</dbReference>
<name>A0AAQ3MJH0_VIGMU</name>
<keyword evidence="4" id="KW-1185">Reference proteome</keyword>
<reference evidence="3 4" key="1">
    <citation type="journal article" date="2023" name="Life. Sci Alliance">
        <title>Evolutionary insights into 3D genome organization and epigenetic landscape of Vigna mungo.</title>
        <authorList>
            <person name="Junaid A."/>
            <person name="Singh B."/>
            <person name="Bhatia S."/>
        </authorList>
    </citation>
    <scope>NUCLEOTIDE SEQUENCE [LARGE SCALE GENOMIC DNA]</scope>
    <source>
        <strain evidence="3">Urdbean</strain>
    </source>
</reference>
<comment type="similarity">
    <text evidence="1">Belongs to the DRM1/ARP family.</text>
</comment>
<gene>
    <name evidence="3" type="ORF">V8G54_031482</name>
</gene>
<evidence type="ECO:0000256" key="1">
    <source>
        <dbReference type="ARBA" id="ARBA00010502"/>
    </source>
</evidence>
<feature type="region of interest" description="Disordered" evidence="2">
    <location>
        <begin position="208"/>
        <end position="265"/>
    </location>
</feature>
<dbReference type="AlphaFoldDB" id="A0AAQ3MJH0"/>
<dbReference type="PANTHER" id="PTHR33565:SF1">
    <property type="entry name" value="DORMANCY-ASSOCIATED PROTEIN HOMOLOG 3"/>
    <property type="match status" value="1"/>
</dbReference>
<dbReference type="InterPro" id="IPR008406">
    <property type="entry name" value="DRM/ARP"/>
</dbReference>
<accession>A0AAQ3MJH0</accession>
<dbReference type="EMBL" id="CP144691">
    <property type="protein sequence ID" value="WVY92394.1"/>
    <property type="molecule type" value="Genomic_DNA"/>
</dbReference>
<protein>
    <submittedName>
        <fullName evidence="3">Uncharacterized protein</fullName>
    </submittedName>
</protein>
<sequence>MSRNGVLGFREGGFGLLMYGSADANTGKWRAYLVDFDKSQGYNTGKKTTYHVLVSQNPRVMWAHTLSNPYLNVNADPCGHVTGSILNRNGRSRSLSTQKSCSTFNTRPSLNMALIGRGCISYSETWSLGSPYAGSAKIRLIHMGLLDHLWDDTVAGPRPDNGLSKLRKHHTFNFRPGSGKGTALVRSYGDESSSGETTRVTRSIMIVKPPGYQSGSPPVSPAGSTPPVSPFSGAKDSTRFRRRSASDAYEKRGQNRSDPSSPYDVQLDDDFLEWVKEIPLSGNFLSHRRNGATGPLRQEGQ</sequence>
<evidence type="ECO:0000256" key="2">
    <source>
        <dbReference type="SAM" id="MobiDB-lite"/>
    </source>
</evidence>